<dbReference type="eggNOG" id="COG2814">
    <property type="taxonomic scope" value="Bacteria"/>
</dbReference>
<dbReference type="Pfam" id="PF07690">
    <property type="entry name" value="MFS_1"/>
    <property type="match status" value="1"/>
</dbReference>
<evidence type="ECO:0000256" key="3">
    <source>
        <dbReference type="ARBA" id="ARBA00022692"/>
    </source>
</evidence>
<name>A0A1P8EF98_9GAMM</name>
<dbReference type="Proteomes" id="UP000185674">
    <property type="component" value="Chromosome"/>
</dbReference>
<dbReference type="RefSeq" id="WP_076032119.1">
    <property type="nucleotide sequence ID" value="NZ_CP016896.1"/>
</dbReference>
<dbReference type="PANTHER" id="PTHR43124">
    <property type="entry name" value="PURINE EFFLUX PUMP PBUE"/>
    <property type="match status" value="1"/>
</dbReference>
<feature type="domain" description="Major facilitator superfamily (MFS) profile" evidence="7">
    <location>
        <begin position="1"/>
        <end position="383"/>
    </location>
</feature>
<dbReference type="CDD" id="cd17324">
    <property type="entry name" value="MFS_NepI_like"/>
    <property type="match status" value="1"/>
</dbReference>
<reference evidence="8 9" key="1">
    <citation type="submission" date="2016-08" db="EMBL/GenBank/DDBJ databases">
        <title>Complete genome sequence of Acinetobacter baylyi strain GFJ2.</title>
        <authorList>
            <person name="Tabata M."/>
            <person name="Kuboki S."/>
            <person name="Gibu N."/>
            <person name="Kinouchi Y."/>
            <person name="Vangnai A."/>
            <person name="Kasai D."/>
            <person name="Fukuda M."/>
        </authorList>
    </citation>
    <scope>NUCLEOTIDE SEQUENCE [LARGE SCALE GENOMIC DNA]</scope>
    <source>
        <strain evidence="8 9">GFJ2</strain>
    </source>
</reference>
<protein>
    <submittedName>
        <fullName evidence="8">MFS transporter</fullName>
    </submittedName>
</protein>
<feature type="transmembrane region" description="Helical" evidence="6">
    <location>
        <begin position="42"/>
        <end position="67"/>
    </location>
</feature>
<evidence type="ECO:0000259" key="7">
    <source>
        <dbReference type="PROSITE" id="PS50850"/>
    </source>
</evidence>
<evidence type="ECO:0000256" key="1">
    <source>
        <dbReference type="ARBA" id="ARBA00004651"/>
    </source>
</evidence>
<organism evidence="8 9">
    <name type="scientific">Acinetobacter soli</name>
    <dbReference type="NCBI Taxonomy" id="487316"/>
    <lineage>
        <taxon>Bacteria</taxon>
        <taxon>Pseudomonadati</taxon>
        <taxon>Pseudomonadota</taxon>
        <taxon>Gammaproteobacteria</taxon>
        <taxon>Moraxellales</taxon>
        <taxon>Moraxellaceae</taxon>
        <taxon>Acinetobacter</taxon>
    </lineage>
</organism>
<dbReference type="KEGG" id="asol:BEN76_02135"/>
<gene>
    <name evidence="8" type="ORF">BEN76_02135</name>
</gene>
<dbReference type="GO" id="GO:0022857">
    <property type="term" value="F:transmembrane transporter activity"/>
    <property type="evidence" value="ECO:0007669"/>
    <property type="project" value="InterPro"/>
</dbReference>
<dbReference type="InterPro" id="IPR011701">
    <property type="entry name" value="MFS"/>
</dbReference>
<dbReference type="Gene3D" id="1.20.1250.20">
    <property type="entry name" value="MFS general substrate transporter like domains"/>
    <property type="match status" value="1"/>
</dbReference>
<feature type="transmembrane region" description="Helical" evidence="6">
    <location>
        <begin position="358"/>
        <end position="376"/>
    </location>
</feature>
<evidence type="ECO:0000256" key="4">
    <source>
        <dbReference type="ARBA" id="ARBA00022989"/>
    </source>
</evidence>
<feature type="transmembrane region" description="Helical" evidence="6">
    <location>
        <begin position="296"/>
        <end position="320"/>
    </location>
</feature>
<dbReference type="InterPro" id="IPR050189">
    <property type="entry name" value="MFS_Efflux_Transporters"/>
</dbReference>
<dbReference type="InterPro" id="IPR020846">
    <property type="entry name" value="MFS_dom"/>
</dbReference>
<dbReference type="PROSITE" id="PS50850">
    <property type="entry name" value="MFS"/>
    <property type="match status" value="1"/>
</dbReference>
<dbReference type="GO" id="GO:0005886">
    <property type="term" value="C:plasma membrane"/>
    <property type="evidence" value="ECO:0007669"/>
    <property type="project" value="UniProtKB-SubCell"/>
</dbReference>
<feature type="transmembrane region" description="Helical" evidence="6">
    <location>
        <begin position="332"/>
        <end position="352"/>
    </location>
</feature>
<evidence type="ECO:0000256" key="5">
    <source>
        <dbReference type="ARBA" id="ARBA00023136"/>
    </source>
</evidence>
<feature type="transmembrane region" description="Helical" evidence="6">
    <location>
        <begin position="270"/>
        <end position="290"/>
    </location>
</feature>
<feature type="transmembrane region" description="Helical" evidence="6">
    <location>
        <begin position="238"/>
        <end position="258"/>
    </location>
</feature>
<keyword evidence="5 6" id="KW-0472">Membrane</keyword>
<dbReference type="SUPFAM" id="SSF103473">
    <property type="entry name" value="MFS general substrate transporter"/>
    <property type="match status" value="1"/>
</dbReference>
<evidence type="ECO:0000313" key="9">
    <source>
        <dbReference type="Proteomes" id="UP000185674"/>
    </source>
</evidence>
<proteinExistence type="predicted"/>
<dbReference type="InterPro" id="IPR036259">
    <property type="entry name" value="MFS_trans_sf"/>
</dbReference>
<keyword evidence="3 6" id="KW-0812">Transmembrane</keyword>
<feature type="transmembrane region" description="Helical" evidence="6">
    <location>
        <begin position="103"/>
        <end position="124"/>
    </location>
</feature>
<feature type="transmembrane region" description="Helical" evidence="6">
    <location>
        <begin position="160"/>
        <end position="183"/>
    </location>
</feature>
<keyword evidence="2" id="KW-1003">Cell membrane</keyword>
<evidence type="ECO:0000256" key="2">
    <source>
        <dbReference type="ARBA" id="ARBA00022475"/>
    </source>
</evidence>
<dbReference type="PANTHER" id="PTHR43124:SF3">
    <property type="entry name" value="CHLORAMPHENICOL EFFLUX PUMP RV0191"/>
    <property type="match status" value="1"/>
</dbReference>
<keyword evidence="4 6" id="KW-1133">Transmembrane helix</keyword>
<evidence type="ECO:0000256" key="6">
    <source>
        <dbReference type="SAM" id="Phobius"/>
    </source>
</evidence>
<sequence>MSLKLWIALIVLSLSSFAIVTTELAPIGLLSALAHDLNQSEAITGLIVTGYGWVAAISALCSIVLLIRFPRKMVLMIMLLILAISNIIVAYSSSFNMIFSARIIGAIAHGSFWALIGAVAYSLVPKHQLGLATSIIFSGVSVASILGVPLASYLPQLSSWRLAFEFLGLLSFIVCILILLFVPKIPDQAPLASGFFKKVLQHSTLNRLFILTALIISSHFAAFTFIEPFLSQIAHLESGQITLLLLVFGFAGLIGNILAGKLIDRHLHTIILVSLVFISGSVFAFGYLGYQVTLSIAIVVLALWGVSIASIFVGLQTWVLKQTDDLASAASAIYVAVFNASIGLGALIGSFMLQYVTLNRAFEIITIFLIFSLYLLQKFNRTH</sequence>
<feature type="transmembrane region" description="Helical" evidence="6">
    <location>
        <begin position="131"/>
        <end position="154"/>
    </location>
</feature>
<accession>A0A1P8EF98</accession>
<dbReference type="AlphaFoldDB" id="A0A1P8EF98"/>
<evidence type="ECO:0000313" key="8">
    <source>
        <dbReference type="EMBL" id="APV34883.1"/>
    </source>
</evidence>
<dbReference type="EMBL" id="CP016896">
    <property type="protein sequence ID" value="APV34883.1"/>
    <property type="molecule type" value="Genomic_DNA"/>
</dbReference>
<feature type="transmembrane region" description="Helical" evidence="6">
    <location>
        <begin position="204"/>
        <end position="226"/>
    </location>
</feature>
<comment type="subcellular location">
    <subcellularLocation>
        <location evidence="1">Cell membrane</location>
        <topology evidence="1">Multi-pass membrane protein</topology>
    </subcellularLocation>
</comment>
<dbReference type="STRING" id="487316.BEN76_02135"/>
<feature type="transmembrane region" description="Helical" evidence="6">
    <location>
        <begin position="74"/>
        <end position="91"/>
    </location>
</feature>